<dbReference type="Gramene" id="ONIVA02G39690.2">
    <property type="protein sequence ID" value="ONIVA02G39690.2"/>
    <property type="gene ID" value="ONIVA02G39690"/>
</dbReference>
<dbReference type="InterPro" id="IPR050425">
    <property type="entry name" value="NAD(P)_dehydrat-like"/>
</dbReference>
<proteinExistence type="predicted"/>
<dbReference type="GO" id="GO:0009809">
    <property type="term" value="P:lignin biosynthetic process"/>
    <property type="evidence" value="ECO:0007669"/>
    <property type="project" value="TreeGrafter"/>
</dbReference>
<organism evidence="4">
    <name type="scientific">Oryza nivara</name>
    <name type="common">Indian wild rice</name>
    <name type="synonym">Oryza sativa f. spontanea</name>
    <dbReference type="NCBI Taxonomy" id="4536"/>
    <lineage>
        <taxon>Eukaryota</taxon>
        <taxon>Viridiplantae</taxon>
        <taxon>Streptophyta</taxon>
        <taxon>Embryophyta</taxon>
        <taxon>Tracheophyta</taxon>
        <taxon>Spermatophyta</taxon>
        <taxon>Magnoliopsida</taxon>
        <taxon>Liliopsida</taxon>
        <taxon>Poales</taxon>
        <taxon>Poaceae</taxon>
        <taxon>BOP clade</taxon>
        <taxon>Oryzoideae</taxon>
        <taxon>Oryzeae</taxon>
        <taxon>Oryzinae</taxon>
        <taxon>Oryza</taxon>
    </lineage>
</organism>
<reference evidence="4" key="1">
    <citation type="submission" date="2015-04" db="UniProtKB">
        <authorList>
            <consortium name="EnsemblPlants"/>
        </authorList>
    </citation>
    <scope>IDENTIFICATION</scope>
    <source>
        <strain evidence="4">SL10</strain>
    </source>
</reference>
<dbReference type="EnsemblPlants" id="ONIVA02G39690.2">
    <property type="protein sequence ID" value="ONIVA02G39690.2"/>
    <property type="gene ID" value="ONIVA02G39690"/>
</dbReference>
<feature type="compositionally biased region" description="Low complexity" evidence="2">
    <location>
        <begin position="1012"/>
        <end position="1024"/>
    </location>
</feature>
<feature type="region of interest" description="Disordered" evidence="2">
    <location>
        <begin position="370"/>
        <end position="391"/>
    </location>
</feature>
<dbReference type="PANTHER" id="PTHR10366">
    <property type="entry name" value="NAD DEPENDENT EPIMERASE/DEHYDRATASE"/>
    <property type="match status" value="1"/>
</dbReference>
<feature type="compositionally biased region" description="Low complexity" evidence="2">
    <location>
        <begin position="691"/>
        <end position="707"/>
    </location>
</feature>
<protein>
    <recommendedName>
        <fullName evidence="3">NAD-dependent epimerase/dehydratase domain-containing protein</fullName>
    </recommendedName>
</protein>
<evidence type="ECO:0000256" key="2">
    <source>
        <dbReference type="SAM" id="MobiDB-lite"/>
    </source>
</evidence>
<keyword evidence="5" id="KW-1185">Reference proteome</keyword>
<dbReference type="Gene3D" id="3.40.50.720">
    <property type="entry name" value="NAD(P)-binding Rossmann-like Domain"/>
    <property type="match status" value="5"/>
</dbReference>
<dbReference type="SUPFAM" id="SSF51735">
    <property type="entry name" value="NAD(P)-binding Rossmann-fold domains"/>
    <property type="match status" value="4"/>
</dbReference>
<evidence type="ECO:0000313" key="5">
    <source>
        <dbReference type="Proteomes" id="UP000006591"/>
    </source>
</evidence>
<evidence type="ECO:0000259" key="3">
    <source>
        <dbReference type="Pfam" id="PF01370"/>
    </source>
</evidence>
<feature type="domain" description="NAD-dependent epimerase/dehydratase" evidence="3">
    <location>
        <begin position="430"/>
        <end position="658"/>
    </location>
</feature>
<keyword evidence="1" id="KW-0560">Oxidoreductase</keyword>
<dbReference type="Pfam" id="PF01370">
    <property type="entry name" value="Epimerase"/>
    <property type="match status" value="4"/>
</dbReference>
<evidence type="ECO:0000256" key="1">
    <source>
        <dbReference type="ARBA" id="ARBA00023002"/>
    </source>
</evidence>
<accession>A0A0E0GEP8</accession>
<evidence type="ECO:0000313" key="4">
    <source>
        <dbReference type="EnsemblPlants" id="ONIVA02G39690.2"/>
    </source>
</evidence>
<name>A0A0E0GEP8_ORYNI</name>
<dbReference type="STRING" id="4536.A0A0E0GEP8"/>
<dbReference type="eggNOG" id="KOG1502">
    <property type="taxonomic scope" value="Eukaryota"/>
</dbReference>
<dbReference type="OMA" id="FNMSCNS"/>
<feature type="domain" description="NAD-dependent epimerase/dehydratase" evidence="3">
    <location>
        <begin position="18"/>
        <end position="273"/>
    </location>
</feature>
<feature type="compositionally biased region" description="Basic and acidic residues" evidence="2">
    <location>
        <begin position="375"/>
        <end position="391"/>
    </location>
</feature>
<dbReference type="PANTHER" id="PTHR10366:SF353">
    <property type="entry name" value="CINNAMOYL-COA REDUCTASE 1"/>
    <property type="match status" value="1"/>
</dbReference>
<feature type="domain" description="NAD-dependent epimerase/dehydratase" evidence="3">
    <location>
        <begin position="1044"/>
        <end position="1274"/>
    </location>
</feature>
<dbReference type="CDD" id="cd08958">
    <property type="entry name" value="FR_SDR_e"/>
    <property type="match status" value="4"/>
</dbReference>
<feature type="region of interest" description="Disordered" evidence="2">
    <location>
        <begin position="691"/>
        <end position="711"/>
    </location>
</feature>
<dbReference type="FunFam" id="3.40.50.720:FF:000219">
    <property type="entry name" value="Cinnamoyl-CoA reductase 1"/>
    <property type="match status" value="4"/>
</dbReference>
<dbReference type="Proteomes" id="UP000006591">
    <property type="component" value="Chromosome 2"/>
</dbReference>
<dbReference type="GO" id="GO:0016616">
    <property type="term" value="F:oxidoreductase activity, acting on the CH-OH group of donors, NAD or NADP as acceptor"/>
    <property type="evidence" value="ECO:0007669"/>
    <property type="project" value="TreeGrafter"/>
</dbReference>
<feature type="domain" description="NAD-dependent epimerase/dehydratase" evidence="3">
    <location>
        <begin position="718"/>
        <end position="946"/>
    </location>
</feature>
<feature type="region of interest" description="Disordered" evidence="2">
    <location>
        <begin position="1012"/>
        <end position="1040"/>
    </location>
</feature>
<dbReference type="InterPro" id="IPR036291">
    <property type="entry name" value="NAD(P)-bd_dom_sf"/>
</dbReference>
<reference evidence="4" key="2">
    <citation type="submission" date="2018-04" db="EMBL/GenBank/DDBJ databases">
        <title>OnivRS2 (Oryza nivara Reference Sequence Version 2).</title>
        <authorList>
            <person name="Zhang J."/>
            <person name="Kudrna D."/>
            <person name="Lee S."/>
            <person name="Talag J."/>
            <person name="Rajasekar S."/>
            <person name="Welchert J."/>
            <person name="Hsing Y.-I."/>
            <person name="Wing R.A."/>
        </authorList>
    </citation>
    <scope>NUCLEOTIDE SEQUENCE [LARGE SCALE GENOMIC DNA]</scope>
    <source>
        <strain evidence="4">SL10</strain>
    </source>
</reference>
<sequence>MSSNFEANNNNNGEKQLVCVTGAGGFIGSWVVKELLIRGYHVRGTARDPADSKNAHLLELEGAEERLSLCRADVLDAASLRAAFSGCHGVFHVASPVSNDPDLVPVAVEGTRNVINAAADMGVRRVVFTSSYGAVHMNPNRSPDAVLDETCWSDYEFCKQTDNLYCCAKMMAEMTATEEASKRGLELAVVVPSMTMGPMLQQTLNFSSNHVARYLMGTKKSYPNAVAAYVDVRDVARYLMGTKKSYPNAVAAYVDVRDVARAHVLVYERPDARGRYLCIGTVLHRAELLRMLRDLFPQYPATAKCEDDGKPMAKPYKFSNQRLKDLGLEFTPLRKSLHEAVLCMQQKSHLPLIYPVPKLRSPSIYALSGEGEGEVDSRASEDDDRERGKRLESDTTIKLFNMSCNSAEVAANDGSSNGGEKQQQQEEEVVCVTGAGGFIGSWVVKELLLRGYRVRGTARDPSKNAHLLALDGAGERLTLCRADVLDCESLRAAFAGCHGVFHVASPVSNDPNLVPIAVDGTRNVMNAGADMGVRRVVFTSSYGAVHMNPNRSPDTVLDETCWSDPKFCRQTDVYCYAKTMAEKAAEEEAAKRGVQLAVVLPCVTVGPILHPAINTSINHVVRYLTGAAPTYPNAVAAYVDVRDVARAHALVYERPDASGRYLCIGTVLHRAHLLQMLKELFPQYPVTSKASTMSSNNSMEANNGNNNGDDEKKQEQVVCVTGAGGFIGSWVVKELLLRGYRVRGTARDPRKNAHLLALEGAEERLTLCRADVLDFASLRAAFAGCHGVFHIASPVSKDPNLVPVAIEGTRNVMKAAADMGVRRVVFTSSYGAVHMNPNRSPDAVLDESCWSDPEFCQREDIYCYAKMMAEKTATEEASRRRLQLAVVVPCVTVGPILQPSVNFSCHHVVRYLTGAAATYPNAVAAYADVRDVARAHVLVYENHGARGRYLCIGTDEGNQMVKPYKFSNQRLRDLGLEFTPLRKSLHEAIECLQRKGHLPVVTVAQQRACFSASPSSSPNMSSISKANDNNGDQKRQQQQPQQLVCVTGAGGFIGSWVVRELLLRGYRVRATVRDPADRKNAHLLALEGADERLSLRRADVLDFDGLLAVFAGCHGVFHVACPLSNRDPELMAVAVEGTRNVMKAAADMGVRRVVFTSSYGAVHMNPNRSPDAVLDETCWSDPEFCRQKDMYCYAKTMAEMAATEEAAKRGLELAVVVPSMTMGPMLQRALNLSSTHVANYLTGAKKSYPNAVAAYVDVRDVARAHALVYERHDARGRYLCIGAVLHRAQLLQMLMDLFPQYTIAAKCDDKGKPMVKPYEFSNQRLKDLGLEFTPLRKSLYDAVMCMQRNGHLPVVLP</sequence>
<dbReference type="InterPro" id="IPR001509">
    <property type="entry name" value="Epimerase_deHydtase"/>
</dbReference>